<dbReference type="GO" id="GO:0005789">
    <property type="term" value="C:endoplasmic reticulum membrane"/>
    <property type="evidence" value="ECO:0007669"/>
    <property type="project" value="UniProtKB-SubCell"/>
</dbReference>
<dbReference type="GO" id="GO:0015031">
    <property type="term" value="P:protein transport"/>
    <property type="evidence" value="ECO:0007669"/>
    <property type="project" value="UniProtKB-KW"/>
</dbReference>
<dbReference type="InterPro" id="IPR015943">
    <property type="entry name" value="WD40/YVTN_repeat-like_dom_sf"/>
</dbReference>
<keyword evidence="10 11" id="KW-0472">Membrane</keyword>
<dbReference type="AlphaFoldDB" id="A0A9K3CPL2"/>
<keyword evidence="13" id="KW-1185">Reference proteome</keyword>
<dbReference type="Proteomes" id="UP000265618">
    <property type="component" value="Unassembled WGS sequence"/>
</dbReference>
<evidence type="ECO:0000313" key="12">
    <source>
        <dbReference type="EMBL" id="GIQ80005.1"/>
    </source>
</evidence>
<dbReference type="EMBL" id="BDIP01000089">
    <property type="protein sequence ID" value="GIQ80005.1"/>
    <property type="molecule type" value="Genomic_DNA"/>
</dbReference>
<accession>A0A9K3CPL2</accession>
<dbReference type="GO" id="GO:0005085">
    <property type="term" value="F:guanyl-nucleotide exchange factor activity"/>
    <property type="evidence" value="ECO:0007669"/>
    <property type="project" value="InterPro"/>
</dbReference>
<dbReference type="GO" id="GO:0006888">
    <property type="term" value="P:endoplasmic reticulum to Golgi vesicle-mediated transport"/>
    <property type="evidence" value="ECO:0007669"/>
    <property type="project" value="TreeGrafter"/>
</dbReference>
<evidence type="ECO:0000256" key="10">
    <source>
        <dbReference type="ARBA" id="ARBA00023136"/>
    </source>
</evidence>
<dbReference type="Gene3D" id="2.130.10.10">
    <property type="entry name" value="YVTN repeat-like/Quinoprotein amine dehydrogenase"/>
    <property type="match status" value="1"/>
</dbReference>
<comment type="caution">
    <text evidence="12">The sequence shown here is derived from an EMBL/GenBank/DDBJ whole genome shotgun (WGS) entry which is preliminary data.</text>
</comment>
<dbReference type="SUPFAM" id="SSF50998">
    <property type="entry name" value="Quinoprotein alcohol dehydrogenase-like"/>
    <property type="match status" value="1"/>
</dbReference>
<reference evidence="12 13" key="1">
    <citation type="journal article" date="2018" name="PLoS ONE">
        <title>The draft genome of Kipferlia bialata reveals reductive genome evolution in fornicate parasites.</title>
        <authorList>
            <person name="Tanifuji G."/>
            <person name="Takabayashi S."/>
            <person name="Kume K."/>
            <person name="Takagi M."/>
            <person name="Nakayama T."/>
            <person name="Kamikawa R."/>
            <person name="Inagaki Y."/>
            <person name="Hashimoto T."/>
        </authorList>
    </citation>
    <scope>NUCLEOTIDE SEQUENCE [LARGE SCALE GENOMIC DNA]</scope>
    <source>
        <strain evidence="12">NY0173</strain>
    </source>
</reference>
<evidence type="ECO:0000256" key="5">
    <source>
        <dbReference type="ARBA" id="ARBA00022737"/>
    </source>
</evidence>
<sequence>MRLSLVDKQSVDFPLYAGAWVSQNLFIVGGGGGNPQFGVPNRIIVYRLVQGEGNTPESMRQVADMKCSGVVRAVLPLHTANHTFYVVTHSVIYALTLMDPDTEDIRISVVSTLSPSLPEGEGFNAAALCSDALITGRTDGVVQAWLRRSVQVGAVRMEMIDRTPLRLPGSHDDVINSVVGSYIEGGRLLAISLSLNGQYIAQEFSFDKEDPVVITSHPSLKVTPYSSGKSKAQPCIARRLYSFPAYSHLAAVDKEPIVHVAAVSREGGCFGTVGLLSGEVLTSSRINTESQPVALSGTVEGGYIGAGYSEGGLALVSPELGTRYSRMAQGPSADNTVTHVLCAPGGLSIVSVTIGGDVRLHSVTFGKQGGNSLAGVLLFMFLMLVAMLVLLAMRK</sequence>
<dbReference type="PANTHER" id="PTHR23284:SF0">
    <property type="entry name" value="PROLACTIN REGULATORY ELEMENT-BINDING PROTEIN"/>
    <property type="match status" value="1"/>
</dbReference>
<evidence type="ECO:0000256" key="2">
    <source>
        <dbReference type="ARBA" id="ARBA00022448"/>
    </source>
</evidence>
<name>A0A9K3CPL2_9EUKA</name>
<comment type="subcellular location">
    <subcellularLocation>
        <location evidence="1">Endoplasmic reticulum membrane</location>
        <topology evidence="1">Single-pass membrane protein</topology>
    </subcellularLocation>
</comment>
<evidence type="ECO:0000256" key="4">
    <source>
        <dbReference type="ARBA" id="ARBA00022692"/>
    </source>
</evidence>
<evidence type="ECO:0000256" key="6">
    <source>
        <dbReference type="ARBA" id="ARBA00022824"/>
    </source>
</evidence>
<protein>
    <submittedName>
        <fullName evidence="12">Uncharacterized protein</fullName>
    </submittedName>
</protein>
<dbReference type="InterPro" id="IPR011047">
    <property type="entry name" value="Quinoprotein_ADH-like_sf"/>
</dbReference>
<evidence type="ECO:0000313" key="13">
    <source>
        <dbReference type="Proteomes" id="UP000265618"/>
    </source>
</evidence>
<dbReference type="GO" id="GO:0003400">
    <property type="term" value="P:regulation of COPII vesicle coating"/>
    <property type="evidence" value="ECO:0007669"/>
    <property type="project" value="TreeGrafter"/>
</dbReference>
<gene>
    <name evidence="12" type="ORF">KIPB_000725</name>
</gene>
<evidence type="ECO:0000256" key="8">
    <source>
        <dbReference type="ARBA" id="ARBA00022927"/>
    </source>
</evidence>
<evidence type="ECO:0000256" key="11">
    <source>
        <dbReference type="SAM" id="Phobius"/>
    </source>
</evidence>
<keyword evidence="9 11" id="KW-1133">Transmembrane helix</keyword>
<keyword evidence="2" id="KW-0813">Transport</keyword>
<dbReference type="InterPro" id="IPR045260">
    <property type="entry name" value="Sec12-like"/>
</dbReference>
<evidence type="ECO:0000256" key="7">
    <source>
        <dbReference type="ARBA" id="ARBA00022892"/>
    </source>
</evidence>
<evidence type="ECO:0000256" key="9">
    <source>
        <dbReference type="ARBA" id="ARBA00022989"/>
    </source>
</evidence>
<keyword evidence="8" id="KW-0653">Protein transport</keyword>
<keyword evidence="3" id="KW-0853">WD repeat</keyword>
<evidence type="ECO:0000256" key="1">
    <source>
        <dbReference type="ARBA" id="ARBA00004389"/>
    </source>
</evidence>
<dbReference type="PANTHER" id="PTHR23284">
    <property type="entry name" value="PROLACTIN REGULATORY ELEMENT BINDING PROTEIN"/>
    <property type="match status" value="1"/>
</dbReference>
<keyword evidence="6" id="KW-0256">Endoplasmic reticulum</keyword>
<proteinExistence type="predicted"/>
<keyword evidence="4 11" id="KW-0812">Transmembrane</keyword>
<feature type="transmembrane region" description="Helical" evidence="11">
    <location>
        <begin position="373"/>
        <end position="393"/>
    </location>
</feature>
<evidence type="ECO:0000256" key="3">
    <source>
        <dbReference type="ARBA" id="ARBA00022574"/>
    </source>
</evidence>
<keyword evidence="5" id="KW-0677">Repeat</keyword>
<organism evidence="12 13">
    <name type="scientific">Kipferlia bialata</name>
    <dbReference type="NCBI Taxonomy" id="797122"/>
    <lineage>
        <taxon>Eukaryota</taxon>
        <taxon>Metamonada</taxon>
        <taxon>Carpediemonas-like organisms</taxon>
        <taxon>Kipferlia</taxon>
    </lineage>
</organism>
<keyword evidence="7" id="KW-0931">ER-Golgi transport</keyword>